<proteinExistence type="predicted"/>
<keyword evidence="2" id="KW-1185">Reference proteome</keyword>
<protein>
    <submittedName>
        <fullName evidence="1">T9SS type A sorting domain-containing protein</fullName>
    </submittedName>
</protein>
<name>A0AAP2CJH5_9BACT</name>
<dbReference type="AlphaFoldDB" id="A0AAP2CJH5"/>
<dbReference type="Proteomes" id="UP001319104">
    <property type="component" value="Unassembled WGS sequence"/>
</dbReference>
<reference evidence="1 2" key="1">
    <citation type="submission" date="2021-05" db="EMBL/GenBank/DDBJ databases">
        <authorList>
            <person name="Zhang Z.D."/>
            <person name="Osman G."/>
        </authorList>
    </citation>
    <scope>NUCLEOTIDE SEQUENCE [LARGE SCALE GENOMIC DNA]</scope>
    <source>
        <strain evidence="1 2">KCTC 32217</strain>
    </source>
</reference>
<sequence length="160" mass="18047">MMRFNLYTILTLLSWLFINWPCEAQEGTVTSGGEIAGNGGIVSFTVGQIDFIHLSESGGDVRQGIQQPILAKKEVAPLKPVVMHLYPNPTRDFVFLNILHTELINLSYVLTDLAAKTLEEGMIREHQTRVEMKSYASAAYFLTVYEKKKPIKTFKIILVK</sequence>
<dbReference type="RefSeq" id="WP_213946758.1">
    <property type="nucleotide sequence ID" value="NZ_JAHCMY010000023.1"/>
</dbReference>
<accession>A0AAP2CJH5</accession>
<gene>
    <name evidence="1" type="ORF">KI659_17895</name>
</gene>
<dbReference type="EMBL" id="JAHCMY010000023">
    <property type="protein sequence ID" value="MBS9525898.1"/>
    <property type="molecule type" value="Genomic_DNA"/>
</dbReference>
<evidence type="ECO:0000313" key="1">
    <source>
        <dbReference type="EMBL" id="MBS9525898.1"/>
    </source>
</evidence>
<organism evidence="1 2">
    <name type="scientific">Litoribacter ruber</name>
    <dbReference type="NCBI Taxonomy" id="702568"/>
    <lineage>
        <taxon>Bacteria</taxon>
        <taxon>Pseudomonadati</taxon>
        <taxon>Bacteroidota</taxon>
        <taxon>Cytophagia</taxon>
        <taxon>Cytophagales</taxon>
        <taxon>Cyclobacteriaceae</taxon>
        <taxon>Litoribacter</taxon>
    </lineage>
</organism>
<comment type="caution">
    <text evidence="1">The sequence shown here is derived from an EMBL/GenBank/DDBJ whole genome shotgun (WGS) entry which is preliminary data.</text>
</comment>
<evidence type="ECO:0000313" key="2">
    <source>
        <dbReference type="Proteomes" id="UP001319104"/>
    </source>
</evidence>